<feature type="compositionally biased region" description="Basic residues" evidence="1">
    <location>
        <begin position="41"/>
        <end position="52"/>
    </location>
</feature>
<name>A0A3M6T790_POCDA</name>
<keyword evidence="3" id="KW-1185">Reference proteome</keyword>
<dbReference type="Proteomes" id="UP000275408">
    <property type="component" value="Unassembled WGS sequence"/>
</dbReference>
<evidence type="ECO:0000313" key="2">
    <source>
        <dbReference type="EMBL" id="RMX37222.1"/>
    </source>
</evidence>
<feature type="compositionally biased region" description="Polar residues" evidence="1">
    <location>
        <begin position="60"/>
        <end position="70"/>
    </location>
</feature>
<sequence length="107" mass="12184">MPQAMHFTMNEAACSEKRFPSDYMGFQFFKRSTSRTNQPPTRRRSFSFRRSRQSGDERNSQSGNTSTTQRHVGECCAELRSSRDIGRCLRAIGDNLNNSTLSLHSAT</sequence>
<organism evidence="2 3">
    <name type="scientific">Pocillopora damicornis</name>
    <name type="common">Cauliflower coral</name>
    <name type="synonym">Millepora damicornis</name>
    <dbReference type="NCBI Taxonomy" id="46731"/>
    <lineage>
        <taxon>Eukaryota</taxon>
        <taxon>Metazoa</taxon>
        <taxon>Cnidaria</taxon>
        <taxon>Anthozoa</taxon>
        <taxon>Hexacorallia</taxon>
        <taxon>Scleractinia</taxon>
        <taxon>Astrocoeniina</taxon>
        <taxon>Pocilloporidae</taxon>
        <taxon>Pocillopora</taxon>
    </lineage>
</organism>
<protein>
    <submittedName>
        <fullName evidence="2">Uncharacterized protein</fullName>
    </submittedName>
</protein>
<comment type="caution">
    <text evidence="2">The sequence shown here is derived from an EMBL/GenBank/DDBJ whole genome shotgun (WGS) entry which is preliminary data.</text>
</comment>
<reference evidence="2 3" key="1">
    <citation type="journal article" date="2018" name="Sci. Rep.">
        <title>Comparative analysis of the Pocillopora damicornis genome highlights role of immune system in coral evolution.</title>
        <authorList>
            <person name="Cunning R."/>
            <person name="Bay R.A."/>
            <person name="Gillette P."/>
            <person name="Baker A.C."/>
            <person name="Traylor-Knowles N."/>
        </authorList>
    </citation>
    <scope>NUCLEOTIDE SEQUENCE [LARGE SCALE GENOMIC DNA]</scope>
    <source>
        <strain evidence="2">RSMAS</strain>
        <tissue evidence="2">Whole animal</tissue>
    </source>
</reference>
<gene>
    <name evidence="2" type="ORF">pdam_00011406</name>
</gene>
<evidence type="ECO:0000313" key="3">
    <source>
        <dbReference type="Proteomes" id="UP000275408"/>
    </source>
</evidence>
<feature type="region of interest" description="Disordered" evidence="1">
    <location>
        <begin position="30"/>
        <end position="71"/>
    </location>
</feature>
<dbReference type="AlphaFoldDB" id="A0A3M6T790"/>
<feature type="compositionally biased region" description="Polar residues" evidence="1">
    <location>
        <begin position="30"/>
        <end position="40"/>
    </location>
</feature>
<dbReference type="EMBL" id="RCHS01004177">
    <property type="protein sequence ID" value="RMX37222.1"/>
    <property type="molecule type" value="Genomic_DNA"/>
</dbReference>
<accession>A0A3M6T790</accession>
<evidence type="ECO:0000256" key="1">
    <source>
        <dbReference type="SAM" id="MobiDB-lite"/>
    </source>
</evidence>
<proteinExistence type="predicted"/>